<protein>
    <submittedName>
        <fullName evidence="1">3-dehydroquinate synthase</fullName>
    </submittedName>
</protein>
<keyword evidence="2" id="KW-1185">Reference proteome</keyword>
<evidence type="ECO:0000313" key="1">
    <source>
        <dbReference type="EMBL" id="GER39063.1"/>
    </source>
</evidence>
<reference evidence="2" key="1">
    <citation type="journal article" date="2019" name="Curr. Biol.">
        <title>Genome Sequence of Striga asiatica Provides Insight into the Evolution of Plant Parasitism.</title>
        <authorList>
            <person name="Yoshida S."/>
            <person name="Kim S."/>
            <person name="Wafula E.K."/>
            <person name="Tanskanen J."/>
            <person name="Kim Y.M."/>
            <person name="Honaas L."/>
            <person name="Yang Z."/>
            <person name="Spallek T."/>
            <person name="Conn C.E."/>
            <person name="Ichihashi Y."/>
            <person name="Cheong K."/>
            <person name="Cui S."/>
            <person name="Der J.P."/>
            <person name="Gundlach H."/>
            <person name="Jiao Y."/>
            <person name="Hori C."/>
            <person name="Ishida J.K."/>
            <person name="Kasahara H."/>
            <person name="Kiba T."/>
            <person name="Kim M.S."/>
            <person name="Koo N."/>
            <person name="Laohavisit A."/>
            <person name="Lee Y.H."/>
            <person name="Lumba S."/>
            <person name="McCourt P."/>
            <person name="Mortimer J.C."/>
            <person name="Mutuku J.M."/>
            <person name="Nomura T."/>
            <person name="Sasaki-Sekimoto Y."/>
            <person name="Seto Y."/>
            <person name="Wang Y."/>
            <person name="Wakatake T."/>
            <person name="Sakakibara H."/>
            <person name="Demura T."/>
            <person name="Yamaguchi S."/>
            <person name="Yoneyama K."/>
            <person name="Manabe R.I."/>
            <person name="Nelson D.C."/>
            <person name="Schulman A.H."/>
            <person name="Timko M.P."/>
            <person name="dePamphilis C.W."/>
            <person name="Choi D."/>
            <person name="Shirasu K."/>
        </authorList>
    </citation>
    <scope>NUCLEOTIDE SEQUENCE [LARGE SCALE GENOMIC DNA]</scope>
    <source>
        <strain evidence="2">cv. UVA1</strain>
    </source>
</reference>
<dbReference type="Proteomes" id="UP000325081">
    <property type="component" value="Unassembled WGS sequence"/>
</dbReference>
<proteinExistence type="predicted"/>
<sequence length="102" mass="11697">FPGPRNRTRYVTKNWIVGDSCGFIKAAYARGIDVRGQGWLYFWERTPGEYEAHGSKLCLRMKDNGEVALSTNKEAITWLRMNAGGMLNTCKSDGKWCFQWRA</sequence>
<comment type="caution">
    <text evidence="1">The sequence shown here is derived from an EMBL/GenBank/DDBJ whole genome shotgun (WGS) entry which is preliminary data.</text>
</comment>
<gene>
    <name evidence="1" type="ORF">STAS_15651</name>
</gene>
<name>A0A5A7Q1P2_STRAF</name>
<dbReference type="EMBL" id="BKCP01005572">
    <property type="protein sequence ID" value="GER39063.1"/>
    <property type="molecule type" value="Genomic_DNA"/>
</dbReference>
<feature type="non-terminal residue" evidence="1">
    <location>
        <position position="102"/>
    </location>
</feature>
<dbReference type="OrthoDB" id="1755894at2759"/>
<organism evidence="1 2">
    <name type="scientific">Striga asiatica</name>
    <name type="common">Asiatic witchweed</name>
    <name type="synonym">Buchnera asiatica</name>
    <dbReference type="NCBI Taxonomy" id="4170"/>
    <lineage>
        <taxon>Eukaryota</taxon>
        <taxon>Viridiplantae</taxon>
        <taxon>Streptophyta</taxon>
        <taxon>Embryophyta</taxon>
        <taxon>Tracheophyta</taxon>
        <taxon>Spermatophyta</taxon>
        <taxon>Magnoliopsida</taxon>
        <taxon>eudicotyledons</taxon>
        <taxon>Gunneridae</taxon>
        <taxon>Pentapetalae</taxon>
        <taxon>asterids</taxon>
        <taxon>lamiids</taxon>
        <taxon>Lamiales</taxon>
        <taxon>Orobanchaceae</taxon>
        <taxon>Buchnereae</taxon>
        <taxon>Striga</taxon>
    </lineage>
</organism>
<evidence type="ECO:0000313" key="2">
    <source>
        <dbReference type="Proteomes" id="UP000325081"/>
    </source>
</evidence>
<accession>A0A5A7Q1P2</accession>
<feature type="non-terminal residue" evidence="1">
    <location>
        <position position="1"/>
    </location>
</feature>
<dbReference type="AlphaFoldDB" id="A0A5A7Q1P2"/>